<dbReference type="Proteomes" id="UP000712157">
    <property type="component" value="Unassembled WGS sequence"/>
</dbReference>
<keyword evidence="3 9" id="KW-0520">NAD</keyword>
<evidence type="ECO:0000256" key="1">
    <source>
        <dbReference type="ARBA" id="ARBA00022723"/>
    </source>
</evidence>
<keyword evidence="8" id="KW-0862">Zinc</keyword>
<keyword evidence="1 8" id="KW-0479">Metal-binding</keyword>
<feature type="binding site" evidence="8">
    <location>
        <position position="175"/>
    </location>
    <ligand>
        <name>glycerol</name>
        <dbReference type="ChEBI" id="CHEBI:17754"/>
    </ligand>
</feature>
<comment type="pathway">
    <text evidence="4">Polyol metabolism; glycerol fermentation; glycerone phosphate from glycerol (oxidative route): step 1/2.</text>
</comment>
<evidence type="ECO:0000313" key="12">
    <source>
        <dbReference type="Proteomes" id="UP000712157"/>
    </source>
</evidence>
<feature type="binding site" evidence="8">
    <location>
        <position position="280"/>
    </location>
    <ligand>
        <name>glycerol</name>
        <dbReference type="ChEBI" id="CHEBI:17754"/>
    </ligand>
</feature>
<protein>
    <recommendedName>
        <fullName evidence="6">Glycerol dehydrogenase</fullName>
        <ecNumber evidence="5">1.1.1.6</ecNumber>
    </recommendedName>
</protein>
<dbReference type="PANTHER" id="PTHR43616:SF5">
    <property type="entry name" value="GLYCEROL DEHYDROGENASE 1"/>
    <property type="match status" value="1"/>
</dbReference>
<dbReference type="GO" id="GO:0008888">
    <property type="term" value="F:glycerol dehydrogenase (NAD+) activity"/>
    <property type="evidence" value="ECO:0007669"/>
    <property type="project" value="UniProtKB-EC"/>
</dbReference>
<dbReference type="EMBL" id="JAHQCW010000001">
    <property type="protein sequence ID" value="MBU9735040.1"/>
    <property type="molecule type" value="Genomic_DNA"/>
</dbReference>
<gene>
    <name evidence="11" type="ORF">KTH89_00730</name>
</gene>
<feature type="domain" description="Alcohol dehydrogenase iron-type/glycerol dehydrogenase GldA" evidence="10">
    <location>
        <begin position="14"/>
        <end position="141"/>
    </location>
</feature>
<proteinExistence type="predicted"/>
<dbReference type="GO" id="GO:0046872">
    <property type="term" value="F:metal ion binding"/>
    <property type="evidence" value="ECO:0007669"/>
    <property type="project" value="UniProtKB-KW"/>
</dbReference>
<dbReference type="Pfam" id="PF00465">
    <property type="entry name" value="Fe-ADH"/>
    <property type="match status" value="1"/>
</dbReference>
<dbReference type="SUPFAM" id="SSF56796">
    <property type="entry name" value="Dehydroquinate synthase-like"/>
    <property type="match status" value="1"/>
</dbReference>
<comment type="caution">
    <text evidence="11">The sequence shown here is derived from an EMBL/GenBank/DDBJ whole genome shotgun (WGS) entry which is preliminary data.</text>
</comment>
<evidence type="ECO:0000256" key="7">
    <source>
        <dbReference type="ARBA" id="ARBA00049006"/>
    </source>
</evidence>
<evidence type="ECO:0000256" key="9">
    <source>
        <dbReference type="PIRSR" id="PIRSR000112-3"/>
    </source>
</evidence>
<organism evidence="11 12">
    <name type="scientific">Diplocloster agilis</name>
    <dbReference type="NCBI Taxonomy" id="2850323"/>
    <lineage>
        <taxon>Bacteria</taxon>
        <taxon>Bacillati</taxon>
        <taxon>Bacillota</taxon>
        <taxon>Clostridia</taxon>
        <taxon>Lachnospirales</taxon>
        <taxon>Lachnospiraceae</taxon>
        <taxon>Diplocloster</taxon>
    </lineage>
</organism>
<evidence type="ECO:0000259" key="10">
    <source>
        <dbReference type="Pfam" id="PF00465"/>
    </source>
</evidence>
<keyword evidence="12" id="KW-1185">Reference proteome</keyword>
<dbReference type="Gene3D" id="3.40.50.1970">
    <property type="match status" value="1"/>
</dbReference>
<dbReference type="EC" id="1.1.1.6" evidence="5"/>
<comment type="catalytic activity">
    <reaction evidence="7">
        <text>glycerol + NAD(+) = dihydroxyacetone + NADH + H(+)</text>
        <dbReference type="Rhea" id="RHEA:13769"/>
        <dbReference type="ChEBI" id="CHEBI:15378"/>
        <dbReference type="ChEBI" id="CHEBI:16016"/>
        <dbReference type="ChEBI" id="CHEBI:17754"/>
        <dbReference type="ChEBI" id="CHEBI:57540"/>
        <dbReference type="ChEBI" id="CHEBI:57945"/>
        <dbReference type="EC" id="1.1.1.6"/>
    </reaction>
</comment>
<feature type="binding site" evidence="9">
    <location>
        <position position="135"/>
    </location>
    <ligand>
        <name>NAD(+)</name>
        <dbReference type="ChEBI" id="CHEBI:57540"/>
    </ligand>
</feature>
<dbReference type="PANTHER" id="PTHR43616">
    <property type="entry name" value="GLYCEROL DEHYDROGENASE"/>
    <property type="match status" value="1"/>
</dbReference>
<dbReference type="RefSeq" id="WP_238720258.1">
    <property type="nucleotide sequence ID" value="NZ_JAHQCW010000001.1"/>
</dbReference>
<evidence type="ECO:0000313" key="11">
    <source>
        <dbReference type="EMBL" id="MBU9735040.1"/>
    </source>
</evidence>
<evidence type="ECO:0000256" key="2">
    <source>
        <dbReference type="ARBA" id="ARBA00023002"/>
    </source>
</evidence>
<feature type="binding site" evidence="9">
    <location>
        <position position="41"/>
    </location>
    <ligand>
        <name>NAD(+)</name>
        <dbReference type="ChEBI" id="CHEBI:57540"/>
    </ligand>
</feature>
<evidence type="ECO:0000256" key="6">
    <source>
        <dbReference type="ARBA" id="ARBA00040132"/>
    </source>
</evidence>
<dbReference type="PIRSF" id="PIRSF000112">
    <property type="entry name" value="Glycerol_dehydrogenase"/>
    <property type="match status" value="1"/>
</dbReference>
<dbReference type="InterPro" id="IPR001670">
    <property type="entry name" value="ADH_Fe/GldA"/>
</dbReference>
<reference evidence="11" key="1">
    <citation type="submission" date="2021-06" db="EMBL/GenBank/DDBJ databases">
        <title>Description of novel taxa of the family Lachnospiraceae.</title>
        <authorList>
            <person name="Chaplin A.V."/>
            <person name="Sokolova S.R."/>
            <person name="Pikina A.P."/>
            <person name="Korzhanova M."/>
            <person name="Belova V."/>
            <person name="Korostin D."/>
            <person name="Efimov B.A."/>
        </authorList>
    </citation>
    <scope>NUCLEOTIDE SEQUENCE</scope>
    <source>
        <strain evidence="11">ASD5720</strain>
    </source>
</reference>
<evidence type="ECO:0000256" key="4">
    <source>
        <dbReference type="ARBA" id="ARBA00037918"/>
    </source>
</evidence>
<evidence type="ECO:0000256" key="8">
    <source>
        <dbReference type="PIRSR" id="PIRSR000112-1"/>
    </source>
</evidence>
<dbReference type="InterPro" id="IPR016205">
    <property type="entry name" value="Glycerol_DH"/>
</dbReference>
<sequence>MVNQALHHILSSNHYRQGRGVISLIGDEAAARGKHALLLGDTGGLNACEESVLKGLRTRHMAYTTVVFQTECSFQERGKLEQVCAENGCDLIIGLGGGKCMDLAKAAAEIMELPIITVPSIAATCAACTPLSIMYQPSGRTDRSLPLNRGVDVCLADTDILLKAPPGTLASGIADSLAKHQEIMCGSASLACAQTDAGRYGAYCIALAIDHILYEKAIEAYESCRTQIWSREFEDVVYTILSLTALCSGLVSGAGQLALAHSFNDAVHDQYPAAARDHLHGEIVGVGTVLQMAVNESTQLEQYQNLLRELHLAVSVDQLGIPAETDTMRKIEEYLSGRMGANREVLAPQVHRGLKTLFRLQ</sequence>
<dbReference type="AlphaFoldDB" id="A0A949JXI0"/>
<evidence type="ECO:0000256" key="3">
    <source>
        <dbReference type="ARBA" id="ARBA00023027"/>
    </source>
</evidence>
<name>A0A949JXI0_9FIRM</name>
<feature type="binding site" evidence="9">
    <location>
        <position position="129"/>
    </location>
    <ligand>
        <name>NAD(+)</name>
        <dbReference type="ChEBI" id="CHEBI:57540"/>
    </ligand>
</feature>
<feature type="binding site" evidence="8">
    <location>
        <position position="261"/>
    </location>
    <ligand>
        <name>glycerol</name>
        <dbReference type="ChEBI" id="CHEBI:17754"/>
    </ligand>
</feature>
<dbReference type="Gene3D" id="1.20.1090.10">
    <property type="entry name" value="Dehydroquinate synthase-like - alpha domain"/>
    <property type="match status" value="1"/>
</dbReference>
<evidence type="ECO:0000256" key="5">
    <source>
        <dbReference type="ARBA" id="ARBA00039147"/>
    </source>
</evidence>
<feature type="binding site" evidence="9">
    <location>
        <begin position="98"/>
        <end position="102"/>
    </location>
    <ligand>
        <name>NAD(+)</name>
        <dbReference type="ChEBI" id="CHEBI:57540"/>
    </ligand>
</feature>
<feature type="binding site" evidence="9">
    <location>
        <position position="131"/>
    </location>
    <ligand>
        <name>NAD(+)</name>
        <dbReference type="ChEBI" id="CHEBI:57540"/>
    </ligand>
</feature>
<keyword evidence="2 11" id="KW-0560">Oxidoreductase</keyword>
<accession>A0A949JXI0</accession>
<comment type="cofactor">
    <cofactor evidence="8">
        <name>Zn(2+)</name>
        <dbReference type="ChEBI" id="CHEBI:29105"/>
    </cofactor>
    <text evidence="8">Binds 1 zinc ion per subunit.</text>
</comment>